<evidence type="ECO:0000313" key="2">
    <source>
        <dbReference type="EMBL" id="TFD52173.1"/>
    </source>
</evidence>
<sequence>MTPSGKQLQQHAREVARSLEDVTGGRPFTPHLDVWKVHDKVFLVVTDDDPELQIITVKVDPDQGDALRRDVESITSGHYFDKRHWISIGPGAGVTKQLIEHLVLGSYDLADDHGPRGQS</sequence>
<reference evidence="2 3" key="1">
    <citation type="submission" date="2019-03" db="EMBL/GenBank/DDBJ databases">
        <title>Genomics of glacier-inhabiting Cryobacterium strains.</title>
        <authorList>
            <person name="Liu Q."/>
            <person name="Xin Y.-H."/>
        </authorList>
    </citation>
    <scope>NUCLEOTIDE SEQUENCE [LARGE SCALE GENOMIC DNA]</scope>
    <source>
        <strain evidence="2 3">Hh14</strain>
    </source>
</reference>
<proteinExistence type="predicted"/>
<accession>A0A4R9A4T7</accession>
<dbReference type="AlphaFoldDB" id="A0A4R9A4T7"/>
<dbReference type="InterPro" id="IPR058532">
    <property type="entry name" value="YjbR/MT2646/Rv2570-like"/>
</dbReference>
<dbReference type="Pfam" id="PF04237">
    <property type="entry name" value="YjbR"/>
    <property type="match status" value="1"/>
</dbReference>
<protein>
    <submittedName>
        <fullName evidence="2">MmcQ/YjbR family DNA-binding protein</fullName>
    </submittedName>
</protein>
<keyword evidence="2" id="KW-0238">DNA-binding</keyword>
<dbReference type="Gene3D" id="3.90.1150.30">
    <property type="match status" value="1"/>
</dbReference>
<feature type="compositionally biased region" description="Basic and acidic residues" evidence="1">
    <location>
        <begin position="11"/>
        <end position="20"/>
    </location>
</feature>
<name>A0A4R9A4T7_9MICO</name>
<dbReference type="OrthoDB" id="3194910at2"/>
<dbReference type="PANTHER" id="PTHR35145">
    <property type="entry name" value="CYTOPLASMIC PROTEIN-RELATED"/>
    <property type="match status" value="1"/>
</dbReference>
<evidence type="ECO:0000256" key="1">
    <source>
        <dbReference type="SAM" id="MobiDB-lite"/>
    </source>
</evidence>
<dbReference type="PANTHER" id="PTHR35145:SF1">
    <property type="entry name" value="CYTOPLASMIC PROTEIN"/>
    <property type="match status" value="1"/>
</dbReference>
<dbReference type="Proteomes" id="UP000297447">
    <property type="component" value="Unassembled WGS sequence"/>
</dbReference>
<comment type="caution">
    <text evidence="2">The sequence shown here is derived from an EMBL/GenBank/DDBJ whole genome shotgun (WGS) entry which is preliminary data.</text>
</comment>
<dbReference type="InterPro" id="IPR007351">
    <property type="entry name" value="YjbR"/>
</dbReference>
<dbReference type="RefSeq" id="WP_134518832.1">
    <property type="nucleotide sequence ID" value="NZ_SOHE01000030.1"/>
</dbReference>
<feature type="region of interest" description="Disordered" evidence="1">
    <location>
        <begin position="1"/>
        <end position="22"/>
    </location>
</feature>
<dbReference type="InterPro" id="IPR038056">
    <property type="entry name" value="YjbR-like_sf"/>
</dbReference>
<organism evidence="2 3">
    <name type="scientific">Cryobacterium frigoriphilum</name>
    <dbReference type="NCBI Taxonomy" id="1259150"/>
    <lineage>
        <taxon>Bacteria</taxon>
        <taxon>Bacillati</taxon>
        <taxon>Actinomycetota</taxon>
        <taxon>Actinomycetes</taxon>
        <taxon>Micrococcales</taxon>
        <taxon>Microbacteriaceae</taxon>
        <taxon>Cryobacterium</taxon>
    </lineage>
</organism>
<gene>
    <name evidence="2" type="ORF">E3T55_06840</name>
</gene>
<dbReference type="SUPFAM" id="SSF142906">
    <property type="entry name" value="YjbR-like"/>
    <property type="match status" value="1"/>
</dbReference>
<feature type="compositionally biased region" description="Polar residues" evidence="1">
    <location>
        <begin position="1"/>
        <end position="10"/>
    </location>
</feature>
<dbReference type="GO" id="GO:0003677">
    <property type="term" value="F:DNA binding"/>
    <property type="evidence" value="ECO:0007669"/>
    <property type="project" value="UniProtKB-KW"/>
</dbReference>
<keyword evidence="3" id="KW-1185">Reference proteome</keyword>
<dbReference type="EMBL" id="SOHE01000030">
    <property type="protein sequence ID" value="TFD52173.1"/>
    <property type="molecule type" value="Genomic_DNA"/>
</dbReference>
<evidence type="ECO:0000313" key="3">
    <source>
        <dbReference type="Proteomes" id="UP000297447"/>
    </source>
</evidence>